<dbReference type="EMBL" id="JAXCGZ010001936">
    <property type="protein sequence ID" value="KAK7084952.1"/>
    <property type="molecule type" value="Genomic_DNA"/>
</dbReference>
<evidence type="ECO:0000256" key="7">
    <source>
        <dbReference type="SAM" id="MobiDB-lite"/>
    </source>
</evidence>
<dbReference type="GO" id="GO:0030007">
    <property type="term" value="P:intracellular potassium ion homeostasis"/>
    <property type="evidence" value="ECO:0007669"/>
    <property type="project" value="TreeGrafter"/>
</dbReference>
<feature type="transmembrane region" description="Helical" evidence="8">
    <location>
        <begin position="69"/>
        <end position="91"/>
    </location>
</feature>
<dbReference type="Proteomes" id="UP001381693">
    <property type="component" value="Unassembled WGS sequence"/>
</dbReference>
<organism evidence="9 10">
    <name type="scientific">Halocaridina rubra</name>
    <name type="common">Hawaiian red shrimp</name>
    <dbReference type="NCBI Taxonomy" id="373956"/>
    <lineage>
        <taxon>Eukaryota</taxon>
        <taxon>Metazoa</taxon>
        <taxon>Ecdysozoa</taxon>
        <taxon>Arthropoda</taxon>
        <taxon>Crustacea</taxon>
        <taxon>Multicrustacea</taxon>
        <taxon>Malacostraca</taxon>
        <taxon>Eumalacostraca</taxon>
        <taxon>Eucarida</taxon>
        <taxon>Decapoda</taxon>
        <taxon>Pleocyemata</taxon>
        <taxon>Caridea</taxon>
        <taxon>Atyoidea</taxon>
        <taxon>Atyidae</taxon>
        <taxon>Halocaridina</taxon>
    </lineage>
</organism>
<sequence>MSKDHTSFSNAGEYSVSSRNVKQAESEALKSEIPSGRRYDPRPSWKLFIWNPQKKEFLCRTASSWCKIIMFYIVFYLFLAGFFTVMMIVFYSTLSDYRPTYTSKGGESIMSSPGLSVRPIFYRYISYHPDINHIYASYYVGSVDEFVEKYNNTRNANMGLYRNCEDENAEIKAQDICDFDISNLAIPEGWGYNTRSPSFIVKLNKVFDWEPELIDGGSEKLPEDLRQYIRNSNGTLSKLVWLWCKDENNTVQFTYSPRPGFPAYYYPFLDQKGYLSPLVVVSVSSPLPYDQDVKVICTAYAGNIKTPSLHIYFYILSDSSA</sequence>
<dbReference type="PANTHER" id="PTHR11523">
    <property type="entry name" value="SODIUM/POTASSIUM-DEPENDENT ATPASE BETA SUBUNIT"/>
    <property type="match status" value="1"/>
</dbReference>
<evidence type="ECO:0000313" key="9">
    <source>
        <dbReference type="EMBL" id="KAK7084952.1"/>
    </source>
</evidence>
<dbReference type="GO" id="GO:0036376">
    <property type="term" value="P:sodium ion export across plasma membrane"/>
    <property type="evidence" value="ECO:0007669"/>
    <property type="project" value="TreeGrafter"/>
</dbReference>
<gene>
    <name evidence="9" type="primary">atp1b3</name>
    <name evidence="9" type="ORF">SK128_003300</name>
</gene>
<proteinExistence type="inferred from homology"/>
<comment type="similarity">
    <text evidence="2">Belongs to the X(+)/potassium ATPases subunit beta family.</text>
</comment>
<accession>A0AAN9AFV4</accession>
<keyword evidence="6 8" id="KW-0472">Membrane</keyword>
<evidence type="ECO:0000256" key="1">
    <source>
        <dbReference type="ARBA" id="ARBA00004606"/>
    </source>
</evidence>
<dbReference type="GO" id="GO:0005890">
    <property type="term" value="C:sodium:potassium-exchanging ATPase complex"/>
    <property type="evidence" value="ECO:0007669"/>
    <property type="project" value="InterPro"/>
</dbReference>
<evidence type="ECO:0000256" key="8">
    <source>
        <dbReference type="SAM" id="Phobius"/>
    </source>
</evidence>
<evidence type="ECO:0000256" key="2">
    <source>
        <dbReference type="ARBA" id="ARBA00005876"/>
    </source>
</evidence>
<dbReference type="Gene3D" id="2.60.40.1660">
    <property type="entry name" value="Na, k-atpase alpha subunit"/>
    <property type="match status" value="1"/>
</dbReference>
<evidence type="ECO:0000256" key="6">
    <source>
        <dbReference type="ARBA" id="ARBA00023136"/>
    </source>
</evidence>
<evidence type="ECO:0000256" key="3">
    <source>
        <dbReference type="ARBA" id="ARBA00022692"/>
    </source>
</evidence>
<dbReference type="InterPro" id="IPR038702">
    <property type="entry name" value="Na/K_ATPase_sub_beta_sf"/>
</dbReference>
<keyword evidence="4" id="KW-0735">Signal-anchor</keyword>
<dbReference type="InterPro" id="IPR000402">
    <property type="entry name" value="Na/K_ATPase_sub_beta"/>
</dbReference>
<dbReference type="PANTHER" id="PTHR11523:SF28">
    <property type="entry name" value="NA_K-ATPASE BETA SUBUNIT ISOFORM 4-RELATED"/>
    <property type="match status" value="1"/>
</dbReference>
<reference evidence="9 10" key="1">
    <citation type="submission" date="2023-11" db="EMBL/GenBank/DDBJ databases">
        <title>Halocaridina rubra genome assembly.</title>
        <authorList>
            <person name="Smith C."/>
        </authorList>
    </citation>
    <scope>NUCLEOTIDE SEQUENCE [LARGE SCALE GENOMIC DNA]</scope>
    <source>
        <strain evidence="9">EP-1</strain>
        <tissue evidence="9">Whole</tissue>
    </source>
</reference>
<comment type="subcellular location">
    <subcellularLocation>
        <location evidence="1">Membrane</location>
        <topology evidence="1">Single-pass type II membrane protein</topology>
    </subcellularLocation>
</comment>
<keyword evidence="3 8" id="KW-0812">Transmembrane</keyword>
<keyword evidence="10" id="KW-1185">Reference proteome</keyword>
<evidence type="ECO:0000256" key="5">
    <source>
        <dbReference type="ARBA" id="ARBA00022989"/>
    </source>
</evidence>
<dbReference type="GO" id="GO:0001671">
    <property type="term" value="F:ATPase activator activity"/>
    <property type="evidence" value="ECO:0007669"/>
    <property type="project" value="TreeGrafter"/>
</dbReference>
<keyword evidence="5 8" id="KW-1133">Transmembrane helix</keyword>
<evidence type="ECO:0000313" key="10">
    <source>
        <dbReference type="Proteomes" id="UP001381693"/>
    </source>
</evidence>
<comment type="caution">
    <text evidence="9">The sequence shown here is derived from an EMBL/GenBank/DDBJ whole genome shotgun (WGS) entry which is preliminary data.</text>
</comment>
<dbReference type="Pfam" id="PF00287">
    <property type="entry name" value="Na_K-ATPase"/>
    <property type="match status" value="1"/>
</dbReference>
<dbReference type="AlphaFoldDB" id="A0AAN9AFV4"/>
<name>A0AAN9AFV4_HALRR</name>
<evidence type="ECO:0000256" key="4">
    <source>
        <dbReference type="ARBA" id="ARBA00022968"/>
    </source>
</evidence>
<feature type="region of interest" description="Disordered" evidence="7">
    <location>
        <begin position="1"/>
        <end position="29"/>
    </location>
</feature>
<dbReference type="GO" id="GO:0006883">
    <property type="term" value="P:intracellular sodium ion homeostasis"/>
    <property type="evidence" value="ECO:0007669"/>
    <property type="project" value="TreeGrafter"/>
</dbReference>
<feature type="compositionally biased region" description="Polar residues" evidence="7">
    <location>
        <begin position="7"/>
        <end position="21"/>
    </location>
</feature>
<protein>
    <submittedName>
        <fullName evidence="9">Positive regulation of potassium ion import</fullName>
    </submittedName>
</protein>
<dbReference type="GO" id="GO:1990573">
    <property type="term" value="P:potassium ion import across plasma membrane"/>
    <property type="evidence" value="ECO:0007669"/>
    <property type="project" value="TreeGrafter"/>
</dbReference>